<feature type="short sequence motif" description="GXSXG" evidence="2">
    <location>
        <begin position="88"/>
        <end position="92"/>
    </location>
</feature>
<keyword evidence="3" id="KW-1133">Transmembrane helix</keyword>
<dbReference type="RefSeq" id="WP_179721409.1">
    <property type="nucleotide sequence ID" value="NZ_JACBZT010000001.1"/>
</dbReference>
<evidence type="ECO:0000313" key="5">
    <source>
        <dbReference type="EMBL" id="NYJ08654.1"/>
    </source>
</evidence>
<evidence type="ECO:0000256" key="2">
    <source>
        <dbReference type="PROSITE-ProRule" id="PRU01161"/>
    </source>
</evidence>
<proteinExistence type="predicted"/>
<dbReference type="Pfam" id="PF11856">
    <property type="entry name" value="DUF3376"/>
    <property type="match status" value="1"/>
</dbReference>
<feature type="active site" description="Nucleophile" evidence="2">
    <location>
        <position position="90"/>
    </location>
</feature>
<evidence type="ECO:0000256" key="3">
    <source>
        <dbReference type="SAM" id="Phobius"/>
    </source>
</evidence>
<keyword evidence="1 2" id="KW-0443">Lipid metabolism</keyword>
<dbReference type="EMBL" id="JACBZT010000001">
    <property type="protein sequence ID" value="NYJ08654.1"/>
    <property type="molecule type" value="Genomic_DNA"/>
</dbReference>
<dbReference type="Gene3D" id="3.40.1090.10">
    <property type="entry name" value="Cytosolic phospholipase A2 catalytic domain"/>
    <property type="match status" value="2"/>
</dbReference>
<name>A0A853CKQ4_9ACTN</name>
<dbReference type="InterPro" id="IPR002641">
    <property type="entry name" value="PNPLA_dom"/>
</dbReference>
<feature type="transmembrane region" description="Helical" evidence="3">
    <location>
        <begin position="12"/>
        <end position="30"/>
    </location>
</feature>
<dbReference type="PROSITE" id="PS51635">
    <property type="entry name" value="PNPLA"/>
    <property type="match status" value="1"/>
</dbReference>
<dbReference type="NCBIfam" id="TIGR03607">
    <property type="entry name" value="patatin-like protein"/>
    <property type="match status" value="1"/>
</dbReference>
<dbReference type="InterPro" id="IPR019894">
    <property type="entry name" value="Patatin-related_protein"/>
</dbReference>
<dbReference type="GO" id="GO:0016042">
    <property type="term" value="P:lipid catabolic process"/>
    <property type="evidence" value="ECO:0007669"/>
    <property type="project" value="UniProtKB-UniRule"/>
</dbReference>
<dbReference type="Pfam" id="PF01734">
    <property type="entry name" value="Patatin"/>
    <property type="match status" value="1"/>
</dbReference>
<evidence type="ECO:0000256" key="1">
    <source>
        <dbReference type="ARBA" id="ARBA00023098"/>
    </source>
</evidence>
<organism evidence="5 6">
    <name type="scientific">Petropleomorpha daqingensis</name>
    <dbReference type="NCBI Taxonomy" id="2026353"/>
    <lineage>
        <taxon>Bacteria</taxon>
        <taxon>Bacillati</taxon>
        <taxon>Actinomycetota</taxon>
        <taxon>Actinomycetes</taxon>
        <taxon>Geodermatophilales</taxon>
        <taxon>Geodermatophilaceae</taxon>
        <taxon>Petropleomorpha</taxon>
    </lineage>
</organism>
<comment type="caution">
    <text evidence="2">Lacks conserved residue(s) required for the propagation of feature annotation.</text>
</comment>
<keyword evidence="2" id="KW-0442">Lipid degradation</keyword>
<protein>
    <submittedName>
        <fullName evidence="5">Patatin-related protein</fullName>
    </submittedName>
</protein>
<comment type="caution">
    <text evidence="5">The sequence shown here is derived from an EMBL/GenBank/DDBJ whole genome shotgun (WGS) entry which is preliminary data.</text>
</comment>
<keyword evidence="3" id="KW-0472">Membrane</keyword>
<keyword evidence="3" id="KW-0812">Transmembrane</keyword>
<accession>A0A853CKQ4</accession>
<keyword evidence="2" id="KW-0378">Hydrolase</keyword>
<dbReference type="Proteomes" id="UP000541969">
    <property type="component" value="Unassembled WGS sequence"/>
</dbReference>
<gene>
    <name evidence="5" type="ORF">GGQ55_004932</name>
</gene>
<reference evidence="5 6" key="1">
    <citation type="submission" date="2020-07" db="EMBL/GenBank/DDBJ databases">
        <title>Sequencing the genomes of 1000 actinobacteria strains.</title>
        <authorList>
            <person name="Klenk H.-P."/>
        </authorList>
    </citation>
    <scope>NUCLEOTIDE SEQUENCE [LARGE SCALE GENOMIC DNA]</scope>
    <source>
        <strain evidence="5 6">DSM 104001</strain>
    </source>
</reference>
<evidence type="ECO:0000313" key="6">
    <source>
        <dbReference type="Proteomes" id="UP000541969"/>
    </source>
</evidence>
<keyword evidence="6" id="KW-1185">Reference proteome</keyword>
<dbReference type="InterPro" id="IPR024282">
    <property type="entry name" value="DUF3376"/>
</dbReference>
<feature type="domain" description="PNPLA" evidence="4">
    <location>
        <begin position="16"/>
        <end position="317"/>
    </location>
</feature>
<feature type="short sequence motif" description="DGA/G" evidence="2">
    <location>
        <begin position="304"/>
        <end position="306"/>
    </location>
</feature>
<dbReference type="InterPro" id="IPR016035">
    <property type="entry name" value="Acyl_Trfase/lysoPLipase"/>
</dbReference>
<feature type="active site" description="Proton acceptor" evidence="2">
    <location>
        <position position="304"/>
    </location>
</feature>
<sequence>MTRALPDERIELRLALVCYGGVSLAVYMHGVTKELHKLVQASRKFDAMDPDDANPFDAEDSAFAYFEALREIARNGRRLSVSIDVISGTSAGGINGVVLGKVLARGGSQEKLKRLWIDAGDLKTLLRAPAIGGVRVRAALAGVRLLGRQLIGSREDKSLSPLKGERMSRLLVDAIGEIDASADGSLIPQPGSLDLFVTATDLHGFEMLVPTGVGGASQHDRQHAQVLRFTADGTDTAQFGPKATGALAFAARATSAFPGAFAPVNAVSFGTESGEKPDIDLLKQRFVYPYEENGATAVDAWFVDGGVLDNAPFDLVVRAVADKRAESQVVRRIVYIQPDPGLPPTQGQQQGGGAQAPTWLGGLTQAVWEVKGNHDVLRDLIALRDLNLHIAEVGSITATQMAAVEGLLRAALAGTGLPAGQVTQEAFRPVSDAVHRKAAERLGADYPTYVRLKLEATVRRLADEVARRFTYPSGARRESFLRAAAGAWVRSLPEWADQDPDGMIALLKQTDLPYRERRLFFLLAGINSLYPRVGADAGAPKRTQLDALKRKVWDLLQKQRDVAQRVVHVPEADFLDPIALDENRIADPAAFAADHAKHFHGLFDVYGRALEHDLGDGSSVLWVEFEEQARGWDEDHRRALLDRYLAFPFWDGLIFPTVALAALPQFTPIGVAQFSPLTARALTPDGAKLKGLALFHFAGFVKPEWRQNDYLWGRLDGVELNLRTLYDAGSEHPAPARTTQPASVEEAVRTAGGPVLQQGLRAVLAAETDLTGVARLRGLLGDQVEELLTAR</sequence>
<dbReference type="GO" id="GO:0016787">
    <property type="term" value="F:hydrolase activity"/>
    <property type="evidence" value="ECO:0007669"/>
    <property type="project" value="UniProtKB-UniRule"/>
</dbReference>
<dbReference type="AlphaFoldDB" id="A0A853CKQ4"/>
<dbReference type="SUPFAM" id="SSF52151">
    <property type="entry name" value="FabD/lysophospholipase-like"/>
    <property type="match status" value="1"/>
</dbReference>
<evidence type="ECO:0000259" key="4">
    <source>
        <dbReference type="PROSITE" id="PS51635"/>
    </source>
</evidence>